<gene>
    <name evidence="2" type="ORF">US50_C0053G0003</name>
</gene>
<comment type="caution">
    <text evidence="2">The sequence shown here is derived from an EMBL/GenBank/DDBJ whole genome shotgun (WGS) entry which is preliminary data.</text>
</comment>
<protein>
    <submittedName>
        <fullName evidence="2">Uncharacterized protein</fullName>
    </submittedName>
</protein>
<sequence>MKILFHHFRKHLGLHIFLLMAAIVLVVAVMMMSFGKTASQSNADTSSGNVSGWAWSDNIGWISFNGTGYGVSVDTTNKFFGYAWSDNIGWISFNEASLTNPPNGLPKAILETNNEVKGWARACTVFQTGCAGTIKDINGPELGGWDGWISLNCANTATCDVSDYKVRYDPTSKKLSGYAWGDNVVGWIKFSASTPPEDSNDYFVMIDLSTQTSCQLNPSSCNTDGGGETGGGTLDCNKELVLQPDANSLNSLIYIPFFSQNKIIDLEWGPSSNLTTTPFNFSDGCTSSWPSLNPASTPGSQASIPVPFINNDYDGQLYNFTINCSGEGKKCSATQPVTIQQVSDPQALSFGYNCSDKIISWSTQYHDGCQITGPNGFSSIPISSALPGPISDSQNISSYTDTLEDGQYQIIATCNHVDPSEEPFQVGSATITITTDELGQQVCTTTSNITPTPKPKFIEF</sequence>
<evidence type="ECO:0000313" key="2">
    <source>
        <dbReference type="EMBL" id="KKQ34307.1"/>
    </source>
</evidence>
<evidence type="ECO:0000256" key="1">
    <source>
        <dbReference type="SAM" id="Phobius"/>
    </source>
</evidence>
<dbReference type="Proteomes" id="UP000033876">
    <property type="component" value="Unassembled WGS sequence"/>
</dbReference>
<organism evidence="2 3">
    <name type="scientific">Candidatus Nomurabacteria bacterium GW2011_GWB1_37_5</name>
    <dbReference type="NCBI Taxonomy" id="1618742"/>
    <lineage>
        <taxon>Bacteria</taxon>
        <taxon>Candidatus Nomuraibacteriota</taxon>
    </lineage>
</organism>
<dbReference type="AlphaFoldDB" id="A0A0G0GW76"/>
<dbReference type="EMBL" id="LBTF01000053">
    <property type="protein sequence ID" value="KKQ34307.1"/>
    <property type="molecule type" value="Genomic_DNA"/>
</dbReference>
<keyword evidence="1" id="KW-0472">Membrane</keyword>
<evidence type="ECO:0000313" key="3">
    <source>
        <dbReference type="Proteomes" id="UP000033876"/>
    </source>
</evidence>
<keyword evidence="1" id="KW-1133">Transmembrane helix</keyword>
<accession>A0A0G0GW76</accession>
<proteinExistence type="predicted"/>
<reference evidence="2 3" key="1">
    <citation type="journal article" date="2015" name="Nature">
        <title>rRNA introns, odd ribosomes, and small enigmatic genomes across a large radiation of phyla.</title>
        <authorList>
            <person name="Brown C.T."/>
            <person name="Hug L.A."/>
            <person name="Thomas B.C."/>
            <person name="Sharon I."/>
            <person name="Castelle C.J."/>
            <person name="Singh A."/>
            <person name="Wilkins M.J."/>
            <person name="Williams K.H."/>
            <person name="Banfield J.F."/>
        </authorList>
    </citation>
    <scope>NUCLEOTIDE SEQUENCE [LARGE SCALE GENOMIC DNA]</scope>
</reference>
<name>A0A0G0GW76_9BACT</name>
<feature type="transmembrane region" description="Helical" evidence="1">
    <location>
        <begin position="12"/>
        <end position="34"/>
    </location>
</feature>
<keyword evidence="1" id="KW-0812">Transmembrane</keyword>